<dbReference type="SMART" id="SM00438">
    <property type="entry name" value="ZnF_NFX"/>
    <property type="match status" value="6"/>
</dbReference>
<feature type="domain" description="NF-X1-type" evidence="11">
    <location>
        <begin position="285"/>
        <end position="304"/>
    </location>
</feature>
<keyword evidence="7" id="KW-0805">Transcription regulation</keyword>
<feature type="compositionally biased region" description="Polar residues" evidence="10">
    <location>
        <begin position="898"/>
        <end position="926"/>
    </location>
</feature>
<evidence type="ECO:0000313" key="13">
    <source>
        <dbReference type="Proteomes" id="UP001203297"/>
    </source>
</evidence>
<dbReference type="GO" id="GO:0000981">
    <property type="term" value="F:DNA-binding transcription factor activity, RNA polymerase II-specific"/>
    <property type="evidence" value="ECO:0007669"/>
    <property type="project" value="TreeGrafter"/>
</dbReference>
<evidence type="ECO:0000259" key="11">
    <source>
        <dbReference type="SMART" id="SM00438"/>
    </source>
</evidence>
<feature type="compositionally biased region" description="Polar residues" evidence="10">
    <location>
        <begin position="1"/>
        <end position="24"/>
    </location>
</feature>
<evidence type="ECO:0000256" key="4">
    <source>
        <dbReference type="ARBA" id="ARBA00022737"/>
    </source>
</evidence>
<dbReference type="GO" id="GO:0000977">
    <property type="term" value="F:RNA polymerase II transcription regulatory region sequence-specific DNA binding"/>
    <property type="evidence" value="ECO:0007669"/>
    <property type="project" value="TreeGrafter"/>
</dbReference>
<dbReference type="EMBL" id="WTXG01000006">
    <property type="protein sequence ID" value="KAI0305265.1"/>
    <property type="molecule type" value="Genomic_DNA"/>
</dbReference>
<feature type="region of interest" description="Disordered" evidence="10">
    <location>
        <begin position="861"/>
        <end position="948"/>
    </location>
</feature>
<evidence type="ECO:0000256" key="3">
    <source>
        <dbReference type="ARBA" id="ARBA00022723"/>
    </source>
</evidence>
<comment type="similarity">
    <text evidence="2">Belongs to the NFX1 family.</text>
</comment>
<dbReference type="Proteomes" id="UP001203297">
    <property type="component" value="Unassembled WGS sequence"/>
</dbReference>
<evidence type="ECO:0000256" key="2">
    <source>
        <dbReference type="ARBA" id="ARBA00007269"/>
    </source>
</evidence>
<accession>A0AAD4QQE1</accession>
<sequence>MVDGISSSTPAPVNSEPDTASFHPQSDRPASADFSPESSRGHTSSRNRPPHLARGKTANSRPQDVKLGRGPSDAATPSGNNRSSRRRSQAPPGDDLTSILTFSLSTPPFPECMICFNPIRPEQPSWSCSPREERDVHSCWNTFHLKCIQPWAEKSVKDIEEAWRARGEEKKGEWRCPGCQSKREVVPRKYWCFCGFTQDPKPPRLATPHSCGNSCSRARVCGHPCLLPCHPGPCPPCMITIQNPCHCGKDVVALVCSRTNSTTTGGVSLPSSRSCGHECGKSLSCRNHICKSTCHDGECPPCPVSDLVRCWCGKERKKLACGEGEAKECNILSADGEESWIGKFDCGNVCERPFDCGTHKCSKTCHPPSPVAPECPYSPVVVTHCPCGKHSLSDSASSRYFTKGAKIVRSACTDPIPTCMSPCGKLLGGCPCPPCVVPLVRPCRCGTTTRSLTCSAAQSETESTTFLCNKPCGALRACGHHQCTRLCCPLANLANPSGKGKKKASGNTTNADVVDVSGWHICDVVCGKLLSCGNHRCEERDHRGSCPPCFQSSFEEITCHCERSVLEPPVPCGMRVECSYPCVRPAPSCGHPKGTHLCHGDATSCPPCVYLTEKPCACGKMVIGNVRCSQEKVSCGKPCGRPLGCGFHLCEQLCHAGACFSCTAICGKPRKLCLPTQHPCTQPCHAPSVCPEVEPCSAVITVLCACGRIQQAVLCGRSASNSAGREATLAPRCTNECEIGKRNARLAEALGINPDLHKVNRQVAYSDELLAFARLNGKFVELVEKAFSEFVTSDKKVQVLPHMPEAKRKFLSTVYRMDTQMVDREPHRSVQLIRRIDTRIPANPLSQVFSTLGKLTDLRASPRPVLAPNSSSGLPRVSRGWNSVLAPSPARTPPPPAQSINNLSARTTPVGSNHASRSSTPLQSLSVAPITATAPSSEAVPDSWEDDV</sequence>
<feature type="domain" description="NF-X1-type" evidence="11">
    <location>
        <begin position="666"/>
        <end position="698"/>
    </location>
</feature>
<keyword evidence="3" id="KW-0479">Metal-binding</keyword>
<keyword evidence="4" id="KW-0677">Repeat</keyword>
<dbReference type="GO" id="GO:0005634">
    <property type="term" value="C:nucleus"/>
    <property type="evidence" value="ECO:0007669"/>
    <property type="project" value="UniProtKB-SubCell"/>
</dbReference>
<gene>
    <name evidence="12" type="ORF">B0F90DRAFT_1809057</name>
</gene>
<feature type="domain" description="NF-X1-type" evidence="11">
    <location>
        <begin position="532"/>
        <end position="551"/>
    </location>
</feature>
<evidence type="ECO:0000313" key="12">
    <source>
        <dbReference type="EMBL" id="KAI0305265.1"/>
    </source>
</evidence>
<comment type="caution">
    <text evidence="12">The sequence shown here is derived from an EMBL/GenBank/DDBJ whole genome shotgun (WGS) entry which is preliminary data.</text>
</comment>
<proteinExistence type="inferred from homology"/>
<evidence type="ECO:0000256" key="10">
    <source>
        <dbReference type="SAM" id="MobiDB-lite"/>
    </source>
</evidence>
<keyword evidence="6" id="KW-0862">Zinc</keyword>
<dbReference type="InterPro" id="IPR001374">
    <property type="entry name" value="R3H_dom"/>
</dbReference>
<dbReference type="PANTHER" id="PTHR12360:SF12">
    <property type="entry name" value="TRANSCRIPTIONAL REPRESSOR NF-X1"/>
    <property type="match status" value="1"/>
</dbReference>
<dbReference type="AlphaFoldDB" id="A0AAD4QQE1"/>
<feature type="domain" description="NF-X1-type" evidence="11">
    <location>
        <begin position="645"/>
        <end position="664"/>
    </location>
</feature>
<evidence type="ECO:0000256" key="7">
    <source>
        <dbReference type="ARBA" id="ARBA00023015"/>
    </source>
</evidence>
<dbReference type="GO" id="GO:0008270">
    <property type="term" value="F:zinc ion binding"/>
    <property type="evidence" value="ECO:0007669"/>
    <property type="project" value="UniProtKB-KW"/>
</dbReference>
<evidence type="ECO:0000256" key="1">
    <source>
        <dbReference type="ARBA" id="ARBA00004123"/>
    </source>
</evidence>
<evidence type="ECO:0000256" key="8">
    <source>
        <dbReference type="ARBA" id="ARBA00023163"/>
    </source>
</evidence>
<organism evidence="12 13">
    <name type="scientific">Multifurca ochricompacta</name>
    <dbReference type="NCBI Taxonomy" id="376703"/>
    <lineage>
        <taxon>Eukaryota</taxon>
        <taxon>Fungi</taxon>
        <taxon>Dikarya</taxon>
        <taxon>Basidiomycota</taxon>
        <taxon>Agaricomycotina</taxon>
        <taxon>Agaricomycetes</taxon>
        <taxon>Russulales</taxon>
        <taxon>Russulaceae</taxon>
        <taxon>Multifurca</taxon>
    </lineage>
</organism>
<dbReference type="GO" id="GO:0000122">
    <property type="term" value="P:negative regulation of transcription by RNA polymerase II"/>
    <property type="evidence" value="ECO:0007669"/>
    <property type="project" value="TreeGrafter"/>
</dbReference>
<evidence type="ECO:0000256" key="5">
    <source>
        <dbReference type="ARBA" id="ARBA00022771"/>
    </source>
</evidence>
<reference evidence="12" key="1">
    <citation type="journal article" date="2022" name="New Phytol.">
        <title>Evolutionary transition to the ectomycorrhizal habit in the genomes of a hyperdiverse lineage of mushroom-forming fungi.</title>
        <authorList>
            <person name="Looney B."/>
            <person name="Miyauchi S."/>
            <person name="Morin E."/>
            <person name="Drula E."/>
            <person name="Courty P.E."/>
            <person name="Kohler A."/>
            <person name="Kuo A."/>
            <person name="LaButti K."/>
            <person name="Pangilinan J."/>
            <person name="Lipzen A."/>
            <person name="Riley R."/>
            <person name="Andreopoulos W."/>
            <person name="He G."/>
            <person name="Johnson J."/>
            <person name="Nolan M."/>
            <person name="Tritt A."/>
            <person name="Barry K.W."/>
            <person name="Grigoriev I.V."/>
            <person name="Nagy L.G."/>
            <person name="Hibbett D."/>
            <person name="Henrissat B."/>
            <person name="Matheny P.B."/>
            <person name="Labbe J."/>
            <person name="Martin F.M."/>
        </authorList>
    </citation>
    <scope>NUCLEOTIDE SEQUENCE</scope>
    <source>
        <strain evidence="12">BPL690</strain>
    </source>
</reference>
<dbReference type="CDD" id="cd02325">
    <property type="entry name" value="R3H"/>
    <property type="match status" value="1"/>
</dbReference>
<dbReference type="PANTHER" id="PTHR12360">
    <property type="entry name" value="NUCLEAR TRANSCRIPTION FACTOR, X-BOX BINDING 1 NFX1"/>
    <property type="match status" value="1"/>
</dbReference>
<dbReference type="InterPro" id="IPR000967">
    <property type="entry name" value="Znf_NFX1"/>
</dbReference>
<name>A0AAD4QQE1_9AGAM</name>
<feature type="region of interest" description="Disordered" evidence="10">
    <location>
        <begin position="1"/>
        <end position="100"/>
    </location>
</feature>
<keyword evidence="8" id="KW-0804">Transcription</keyword>
<evidence type="ECO:0000256" key="6">
    <source>
        <dbReference type="ARBA" id="ARBA00022833"/>
    </source>
</evidence>
<dbReference type="Pfam" id="PF01422">
    <property type="entry name" value="zf-NF-X1"/>
    <property type="match status" value="6"/>
</dbReference>
<keyword evidence="13" id="KW-1185">Reference proteome</keyword>
<keyword evidence="5" id="KW-0863">Zinc-finger</keyword>
<dbReference type="Pfam" id="PF01424">
    <property type="entry name" value="R3H"/>
    <property type="match status" value="1"/>
</dbReference>
<evidence type="ECO:0000256" key="9">
    <source>
        <dbReference type="ARBA" id="ARBA00023242"/>
    </source>
</evidence>
<protein>
    <recommendedName>
        <fullName evidence="11">NF-X1-type domain-containing protein</fullName>
    </recommendedName>
</protein>
<feature type="compositionally biased region" description="Basic residues" evidence="10">
    <location>
        <begin position="43"/>
        <end position="54"/>
    </location>
</feature>
<feature type="domain" description="NF-X1-type" evidence="11">
    <location>
        <begin position="221"/>
        <end position="239"/>
    </location>
</feature>
<keyword evidence="9" id="KW-0539">Nucleus</keyword>
<comment type="subcellular location">
    <subcellularLocation>
        <location evidence="1">Nucleus</location>
    </subcellularLocation>
</comment>
<feature type="domain" description="NF-X1-type" evidence="11">
    <location>
        <begin position="356"/>
        <end position="387"/>
    </location>
</feature>
<dbReference type="InterPro" id="IPR034078">
    <property type="entry name" value="NFX1_fam"/>
</dbReference>
<dbReference type="CDD" id="cd06008">
    <property type="entry name" value="NF-X1-zinc-finger"/>
    <property type="match status" value="4"/>
</dbReference>